<sequence length="224" mass="25524">MESTKKYFKSGFLKKVWFGLICGLICTLSFQRTCAQISTGQDMQQLLLDIEKLTQFKAILSDMQQGYSMLTQGYQQVKDLSQGNFNLHSVFLDALLQVNPEVAKYARVADIIADEANILTEYKKAYKRFQASGHFNADELDYLAKVYAQLTNAALNDVNNLVTVITASKLRMSDDERLSAIDRIYASSSDKLSFLRDFNRRTSILALQRQKEQNEVNNLKSLYP</sequence>
<gene>
    <name evidence="1" type="ORF">HDF23_001415</name>
</gene>
<evidence type="ECO:0008006" key="3">
    <source>
        <dbReference type="Google" id="ProtNLM"/>
    </source>
</evidence>
<proteinExistence type="predicted"/>
<evidence type="ECO:0000313" key="2">
    <source>
        <dbReference type="Proteomes" id="UP000541583"/>
    </source>
</evidence>
<accession>A0ABR6PFY6</accession>
<name>A0ABR6PFY6_9SPHI</name>
<dbReference type="Proteomes" id="UP000541583">
    <property type="component" value="Unassembled WGS sequence"/>
</dbReference>
<organism evidence="1 2">
    <name type="scientific">Mucilaginibacter lappiensis</name>
    <dbReference type="NCBI Taxonomy" id="354630"/>
    <lineage>
        <taxon>Bacteria</taxon>
        <taxon>Pseudomonadati</taxon>
        <taxon>Bacteroidota</taxon>
        <taxon>Sphingobacteriia</taxon>
        <taxon>Sphingobacteriales</taxon>
        <taxon>Sphingobacteriaceae</taxon>
        <taxon>Mucilaginibacter</taxon>
    </lineage>
</organism>
<evidence type="ECO:0000313" key="1">
    <source>
        <dbReference type="EMBL" id="MBB6108680.1"/>
    </source>
</evidence>
<dbReference type="EMBL" id="JACHCB010000002">
    <property type="protein sequence ID" value="MBB6108680.1"/>
    <property type="molecule type" value="Genomic_DNA"/>
</dbReference>
<dbReference type="RefSeq" id="WP_076370844.1">
    <property type="nucleotide sequence ID" value="NZ_FTMG01000002.1"/>
</dbReference>
<reference evidence="1 2" key="1">
    <citation type="submission" date="2020-08" db="EMBL/GenBank/DDBJ databases">
        <title>Genomic Encyclopedia of Type Strains, Phase IV (KMG-V): Genome sequencing to study the core and pangenomes of soil and plant-associated prokaryotes.</title>
        <authorList>
            <person name="Whitman W."/>
        </authorList>
    </citation>
    <scope>NUCLEOTIDE SEQUENCE [LARGE SCALE GENOMIC DNA]</scope>
    <source>
        <strain evidence="1 2">ANJLi2</strain>
    </source>
</reference>
<keyword evidence="2" id="KW-1185">Reference proteome</keyword>
<comment type="caution">
    <text evidence="1">The sequence shown here is derived from an EMBL/GenBank/DDBJ whole genome shotgun (WGS) entry which is preliminary data.</text>
</comment>
<protein>
    <recommendedName>
        <fullName evidence="3">TerB family tellurite resistance protein</fullName>
    </recommendedName>
</protein>